<keyword evidence="2" id="KW-1185">Reference proteome</keyword>
<organism evidence="1 2">
    <name type="scientific">Eragrostis curvula</name>
    <name type="common">weeping love grass</name>
    <dbReference type="NCBI Taxonomy" id="38414"/>
    <lineage>
        <taxon>Eukaryota</taxon>
        <taxon>Viridiplantae</taxon>
        <taxon>Streptophyta</taxon>
        <taxon>Embryophyta</taxon>
        <taxon>Tracheophyta</taxon>
        <taxon>Spermatophyta</taxon>
        <taxon>Magnoliopsida</taxon>
        <taxon>Liliopsida</taxon>
        <taxon>Poales</taxon>
        <taxon>Poaceae</taxon>
        <taxon>PACMAD clade</taxon>
        <taxon>Chloridoideae</taxon>
        <taxon>Eragrostideae</taxon>
        <taxon>Eragrostidinae</taxon>
        <taxon>Eragrostis</taxon>
    </lineage>
</organism>
<evidence type="ECO:0000313" key="2">
    <source>
        <dbReference type="Proteomes" id="UP000324897"/>
    </source>
</evidence>
<dbReference type="AlphaFoldDB" id="A0A5J9VYI6"/>
<dbReference type="Gramene" id="TVU40666">
    <property type="protein sequence ID" value="TVU40666"/>
    <property type="gene ID" value="EJB05_14135"/>
</dbReference>
<dbReference type="EMBL" id="RWGY01000007">
    <property type="protein sequence ID" value="TVU40666.1"/>
    <property type="molecule type" value="Genomic_DNA"/>
</dbReference>
<evidence type="ECO:0000313" key="1">
    <source>
        <dbReference type="EMBL" id="TVU40666.1"/>
    </source>
</evidence>
<protein>
    <submittedName>
        <fullName evidence="1">Uncharacterized protein</fullName>
    </submittedName>
</protein>
<feature type="non-terminal residue" evidence="1">
    <location>
        <position position="101"/>
    </location>
</feature>
<accession>A0A5J9VYI6</accession>
<sequence>MCPVHGITIQFYVVEHNYRTELIHNRFKDLVYRPTLKVLLRCDCNIIVRSQENSCLRIALFTKVCLIYMGSSSRVHNSLKEAEAGVAKVALASLPQQASLT</sequence>
<name>A0A5J9VYI6_9POAL</name>
<feature type="non-terminal residue" evidence="1">
    <location>
        <position position="1"/>
    </location>
</feature>
<proteinExistence type="predicted"/>
<comment type="caution">
    <text evidence="1">The sequence shown here is derived from an EMBL/GenBank/DDBJ whole genome shotgun (WGS) entry which is preliminary data.</text>
</comment>
<dbReference type="Proteomes" id="UP000324897">
    <property type="component" value="Chromosome 4"/>
</dbReference>
<reference evidence="1 2" key="1">
    <citation type="journal article" date="2019" name="Sci. Rep.">
        <title>A high-quality genome of Eragrostis curvula grass provides insights into Poaceae evolution and supports new strategies to enhance forage quality.</title>
        <authorList>
            <person name="Carballo J."/>
            <person name="Santos B.A.C.M."/>
            <person name="Zappacosta D."/>
            <person name="Garbus I."/>
            <person name="Selva J.P."/>
            <person name="Gallo C.A."/>
            <person name="Diaz A."/>
            <person name="Albertini E."/>
            <person name="Caccamo M."/>
            <person name="Echenique V."/>
        </authorList>
    </citation>
    <scope>NUCLEOTIDE SEQUENCE [LARGE SCALE GENOMIC DNA]</scope>
    <source>
        <strain evidence="2">cv. Victoria</strain>
        <tissue evidence="1">Leaf</tissue>
    </source>
</reference>
<gene>
    <name evidence="1" type="ORF">EJB05_14135</name>
</gene>